<reference evidence="6" key="4">
    <citation type="journal article" date="2014" name="BMC Genomics">
        <title>Finding the missing honey bee genes: lessons learned from a genome upgrade.</title>
        <authorList>
            <consortium name="HGSC production teams"/>
            <consortium name="Honey Bee Genome Sequencing Consortium"/>
            <person name="Elsik C.G."/>
            <person name="Worley K.C."/>
            <person name="Bennett A.K."/>
            <person name="Beye M."/>
            <person name="Camara F."/>
            <person name="Childers C.P."/>
            <person name="de Graaf D.C."/>
            <person name="Debyser G."/>
            <person name="Deng J."/>
            <person name="Devreese B."/>
            <person name="Elhaik E."/>
            <person name="Evans J.D."/>
            <person name="Foster L.J."/>
            <person name="Graur D."/>
            <person name="Guigo R."/>
            <person name="Hoff K.J."/>
            <person name="Holder M.E."/>
            <person name="Hudson M.E."/>
            <person name="Hunt G.J."/>
            <person name="Jiang H."/>
            <person name="Joshi V."/>
            <person name="Khetani R.S."/>
            <person name="Kosarev P."/>
            <person name="Kovar C.L."/>
            <person name="Ma J."/>
            <person name="Maleszka R."/>
            <person name="Moritz R.F."/>
            <person name="Munoz-Torres M.C."/>
            <person name="Murphy T.D."/>
            <person name="Muzny D.M."/>
            <person name="Newsham I.F."/>
            <person name="Reese J.T."/>
            <person name="Robertson H.M."/>
            <person name="Robinson G.E."/>
            <person name="Rueppell O."/>
            <person name="Solovyev V."/>
            <person name="Stanke M."/>
            <person name="Stolle E."/>
            <person name="Tsuruda J.M."/>
            <person name="Vaerenbergh M.V."/>
            <person name="Waterhouse R.M."/>
            <person name="Weaver D.B."/>
            <person name="Whitfield C.W."/>
            <person name="Wu Y."/>
            <person name="Zdobnov E.M."/>
            <person name="Zhang L."/>
            <person name="Zhu D."/>
            <person name="Gibbs R.A."/>
        </authorList>
    </citation>
    <scope>NUCLEOTIDE SEQUENCE</scope>
</reference>
<reference evidence="4" key="5">
    <citation type="submission" date="2021-01" db="UniProtKB">
        <authorList>
            <consortium name="EnsemblMetazoa"/>
        </authorList>
    </citation>
    <scope>IDENTIFICATION</scope>
    <source>
        <strain evidence="4">DH4</strain>
    </source>
</reference>
<evidence type="ECO:0000313" key="5">
    <source>
        <dbReference type="Proteomes" id="UP000005203"/>
    </source>
</evidence>
<sequence length="163" mass="17042">MVVWLVLIATSSSVYLAEAAIPDPPNSKISTVNPSKLSTAVDCTGIIAFSATHASVDHAKAVFAETLVDKGVGYVPQTGIFITNCPGLYQFSFAGYGSTDLRLTLKKKQNNSDSWRPVVGTGAGGGANLILLEVDVGDQLAVFVDSGKISDGVTFSGYRIAKI</sequence>
<dbReference type="SMR" id="B8Y9E0"/>
<reference evidence="6" key="3">
    <citation type="journal article" date="2010" name="Insect Mol. Biol. 19 Suppl">
        <title>Two novel proteins expressed by the venom glands of Apis mellifera and Nasonia vitripennis share an ancient C1q-like domain.</title>
        <authorList>
            <person name="de Graaf D.C."/>
            <person name="Brunain M."/>
            <person name="Scharlaken B."/>
            <person name="Peiren N."/>
            <person name="Devreese B."/>
            <person name="Ebo D.G."/>
            <person name="Stevens W.J."/>
            <person name="Desjardins C.A."/>
            <person name="Werren J.H."/>
            <person name="Jacobs F.J."/>
        </authorList>
    </citation>
    <scope>NUCLEOTIDE SEQUENCE</scope>
</reference>
<accession>B8Y9E0</accession>
<dbReference type="Proteomes" id="UP000005203">
    <property type="component" value="Linkage group LG14"/>
</dbReference>
<evidence type="ECO:0000313" key="4">
    <source>
        <dbReference type="EnsemblMetazoa" id="NP_001138311"/>
    </source>
</evidence>
<dbReference type="RefSeq" id="NP_001138311.1">
    <property type="nucleotide sequence ID" value="NM_001144839.2"/>
</dbReference>
<protein>
    <submittedName>
        <fullName evidence="3 7">C1q-like venom protein</fullName>
    </submittedName>
    <submittedName>
        <fullName evidence="6">C1q-like venom protein precursor</fullName>
    </submittedName>
</protein>
<dbReference type="EnsemblMetazoa" id="NM_001144839">
    <property type="protein sequence ID" value="NP_001138311"/>
    <property type="gene ID" value="GeneID_551077"/>
</dbReference>
<dbReference type="EnsemblMetazoa" id="XM_026444880">
    <property type="protein sequence ID" value="XP_026300665"/>
    <property type="gene ID" value="GeneID_551077"/>
</dbReference>
<dbReference type="Pfam" id="PF00386">
    <property type="entry name" value="C1q"/>
    <property type="match status" value="1"/>
</dbReference>
<gene>
    <name evidence="6 7" type="primary">C1q-VP</name>
    <name evidence="4" type="synonym">551077</name>
</gene>
<dbReference type="RefSeq" id="XP_026300665.1">
    <property type="nucleotide sequence ID" value="XM_026444880.1"/>
</dbReference>
<dbReference type="Gene3D" id="2.60.120.40">
    <property type="match status" value="1"/>
</dbReference>
<feature type="chain" id="PRO_5035544055" evidence="1 6">
    <location>
        <begin position="20"/>
        <end position="163"/>
    </location>
</feature>
<dbReference type="InterPro" id="IPR008983">
    <property type="entry name" value="Tumour_necrosis_fac-like_dom"/>
</dbReference>
<keyword evidence="5" id="KW-1185">Reference proteome</keyword>
<evidence type="ECO:0000313" key="3">
    <source>
        <dbReference type="EMBL" id="ACL54974.1"/>
    </source>
</evidence>
<accession>A0A7M6W8B7</accession>
<feature type="domain" description="C1q" evidence="2">
    <location>
        <begin position="40"/>
        <end position="163"/>
    </location>
</feature>
<keyword evidence="1 6" id="KW-0732">Signal</keyword>
<dbReference type="OrthoDB" id="10070467at2759"/>
<evidence type="ECO:0000313" key="6">
    <source>
        <dbReference type="RefSeq" id="NP_001138311.1"/>
    </source>
</evidence>
<dbReference type="EMBL" id="FJ502840">
    <property type="protein sequence ID" value="ACL54974.1"/>
    <property type="molecule type" value="mRNA"/>
</dbReference>
<accession>A0A7M7MTE1</accession>
<accession>A0A8B8H9G3</accession>
<reference evidence="6" key="1">
    <citation type="journal article" date="2006" name="Nature">
        <title>Insights into social insects from the genome of the honeybee Apis mellifera.</title>
        <authorList>
            <consortium name="Honeybee Genome Sequencing Consortium"/>
        </authorList>
    </citation>
    <scope>NUCLEOTIDE SEQUENCE</scope>
</reference>
<dbReference type="InterPro" id="IPR001073">
    <property type="entry name" value="C1q_dom"/>
</dbReference>
<feature type="signal peptide" evidence="1">
    <location>
        <begin position="1"/>
        <end position="19"/>
    </location>
</feature>
<evidence type="ECO:0000313" key="7">
    <source>
        <dbReference type="RefSeq" id="XP_026300665.1"/>
    </source>
</evidence>
<dbReference type="KEGG" id="ame:551077"/>
<dbReference type="AlphaFoldDB" id="B8Y9E0"/>
<dbReference type="SMART" id="SM00110">
    <property type="entry name" value="C1Q"/>
    <property type="match status" value="1"/>
</dbReference>
<evidence type="ECO:0000259" key="2">
    <source>
        <dbReference type="SMART" id="SM00110"/>
    </source>
</evidence>
<dbReference type="SUPFAM" id="SSF49842">
    <property type="entry name" value="TNF-like"/>
    <property type="match status" value="1"/>
</dbReference>
<proteinExistence type="evidence at transcript level"/>
<accession>A0A8B6WZH1</accession>
<reference evidence="6 7" key="6">
    <citation type="submission" date="2025-04" db="UniProtKB">
        <authorList>
            <consortium name="RefSeq"/>
        </authorList>
    </citation>
    <scope>IDENTIFICATION</scope>
    <source>
        <strain evidence="7">DH4</strain>
        <tissue evidence="7">Whole body</tissue>
    </source>
</reference>
<organism evidence="5 7">
    <name type="scientific">Apis mellifera</name>
    <name type="common">Honeybee</name>
    <dbReference type="NCBI Taxonomy" id="7460"/>
    <lineage>
        <taxon>Eukaryota</taxon>
        <taxon>Metazoa</taxon>
        <taxon>Ecdysozoa</taxon>
        <taxon>Arthropoda</taxon>
        <taxon>Hexapoda</taxon>
        <taxon>Insecta</taxon>
        <taxon>Pterygota</taxon>
        <taxon>Neoptera</taxon>
        <taxon>Endopterygota</taxon>
        <taxon>Hymenoptera</taxon>
        <taxon>Apocrita</taxon>
        <taxon>Aculeata</taxon>
        <taxon>Apoidea</taxon>
        <taxon>Anthophila</taxon>
        <taxon>Apidae</taxon>
        <taxon>Apis</taxon>
    </lineage>
</organism>
<dbReference type="GeneID" id="551077"/>
<name>B8Y9E0_APIME</name>
<reference evidence="3" key="2">
    <citation type="submission" date="2008-12" db="EMBL/GenBank/DDBJ databases">
        <title>Novel Apis mellifera and Nasonia vitripennis venom-associated protein with ancient C1q-like domain.</title>
        <authorList>
            <person name="de Graaf D.C."/>
            <person name="Brunain M."/>
            <person name="Scharlaken B."/>
            <person name="Peiren N."/>
            <person name="Devreese B."/>
            <person name="Ebo D.G."/>
            <person name="Stevens W.J."/>
            <person name="Desjardins C."/>
            <person name="Werren J.H."/>
            <person name="Jacobs F.J."/>
        </authorList>
    </citation>
    <scope>NUCLEOTIDE SEQUENCE</scope>
    <source>
        <tissue evidence="3">Venom gland</tissue>
    </source>
</reference>
<dbReference type="CTD" id="100115426"/>
<evidence type="ECO:0000256" key="1">
    <source>
        <dbReference type="SAM" id="SignalP"/>
    </source>
</evidence>